<dbReference type="InterPro" id="IPR049482">
    <property type="entry name" value="ANM3-like_C2H2_Zf"/>
</dbReference>
<dbReference type="InterPro" id="IPR036236">
    <property type="entry name" value="Znf_C2H2_sf"/>
</dbReference>
<comment type="subcellular location">
    <subcellularLocation>
        <location evidence="1">Cytoplasm</location>
    </subcellularLocation>
</comment>
<dbReference type="EC" id="2.1.1.319" evidence="2"/>
<dbReference type="GO" id="GO:0035242">
    <property type="term" value="F:protein-arginine omega-N asymmetric methyltransferase activity"/>
    <property type="evidence" value="ECO:0007669"/>
    <property type="project" value="UniProtKB-EC"/>
</dbReference>
<accession>M5G2X4</accession>
<gene>
    <name evidence="6" type="ORF">DACRYDRAFT_99454</name>
</gene>
<dbReference type="GeneID" id="63692652"/>
<dbReference type="GO" id="GO:0005737">
    <property type="term" value="C:cytoplasm"/>
    <property type="evidence" value="ECO:0007669"/>
    <property type="project" value="UniProtKB-SubCell"/>
</dbReference>
<evidence type="ECO:0000256" key="4">
    <source>
        <dbReference type="SAM" id="Coils"/>
    </source>
</evidence>
<feature type="domain" description="Protein arginine N-methyltransferase 3-like C2H2 zinc finger" evidence="5">
    <location>
        <begin position="31"/>
        <end position="77"/>
    </location>
</feature>
<evidence type="ECO:0000256" key="3">
    <source>
        <dbReference type="ARBA" id="ARBA00022490"/>
    </source>
</evidence>
<keyword evidence="3" id="KW-0963">Cytoplasm</keyword>
<dbReference type="HOGENOM" id="CLU_1396265_0_0_1"/>
<evidence type="ECO:0000313" key="6">
    <source>
        <dbReference type="EMBL" id="EJU03049.1"/>
    </source>
</evidence>
<dbReference type="STRING" id="1858805.M5G2X4"/>
<dbReference type="EMBL" id="JH795860">
    <property type="protein sequence ID" value="EJU03049.1"/>
    <property type="molecule type" value="Genomic_DNA"/>
</dbReference>
<dbReference type="Proteomes" id="UP000030653">
    <property type="component" value="Unassembled WGS sequence"/>
</dbReference>
<dbReference type="AlphaFoldDB" id="M5G2X4"/>
<evidence type="ECO:0000313" key="7">
    <source>
        <dbReference type="Proteomes" id="UP000030653"/>
    </source>
</evidence>
<evidence type="ECO:0000259" key="5">
    <source>
        <dbReference type="Pfam" id="PF21137"/>
    </source>
</evidence>
<protein>
    <recommendedName>
        <fullName evidence="2">type I protein arginine methyltransferase</fullName>
        <ecNumber evidence="2">2.1.1.319</ecNumber>
    </recommendedName>
</protein>
<reference evidence="6 7" key="1">
    <citation type="journal article" date="2012" name="Science">
        <title>The Paleozoic origin of enzymatic lignin decomposition reconstructed from 31 fungal genomes.</title>
        <authorList>
            <person name="Floudas D."/>
            <person name="Binder M."/>
            <person name="Riley R."/>
            <person name="Barry K."/>
            <person name="Blanchette R.A."/>
            <person name="Henrissat B."/>
            <person name="Martinez A.T."/>
            <person name="Otillar R."/>
            <person name="Spatafora J.W."/>
            <person name="Yadav J.S."/>
            <person name="Aerts A."/>
            <person name="Benoit I."/>
            <person name="Boyd A."/>
            <person name="Carlson A."/>
            <person name="Copeland A."/>
            <person name="Coutinho P.M."/>
            <person name="de Vries R.P."/>
            <person name="Ferreira P."/>
            <person name="Findley K."/>
            <person name="Foster B."/>
            <person name="Gaskell J."/>
            <person name="Glotzer D."/>
            <person name="Gorecki P."/>
            <person name="Heitman J."/>
            <person name="Hesse C."/>
            <person name="Hori C."/>
            <person name="Igarashi K."/>
            <person name="Jurgens J.A."/>
            <person name="Kallen N."/>
            <person name="Kersten P."/>
            <person name="Kohler A."/>
            <person name="Kuees U."/>
            <person name="Kumar T.K.A."/>
            <person name="Kuo A."/>
            <person name="LaButti K."/>
            <person name="Larrondo L.F."/>
            <person name="Lindquist E."/>
            <person name="Ling A."/>
            <person name="Lombard V."/>
            <person name="Lucas S."/>
            <person name="Lundell T."/>
            <person name="Martin R."/>
            <person name="McLaughlin D.J."/>
            <person name="Morgenstern I."/>
            <person name="Morin E."/>
            <person name="Murat C."/>
            <person name="Nagy L.G."/>
            <person name="Nolan M."/>
            <person name="Ohm R.A."/>
            <person name="Patyshakuliyeva A."/>
            <person name="Rokas A."/>
            <person name="Ruiz-Duenas F.J."/>
            <person name="Sabat G."/>
            <person name="Salamov A."/>
            <person name="Samejima M."/>
            <person name="Schmutz J."/>
            <person name="Slot J.C."/>
            <person name="St John F."/>
            <person name="Stenlid J."/>
            <person name="Sun H."/>
            <person name="Sun S."/>
            <person name="Syed K."/>
            <person name="Tsang A."/>
            <person name="Wiebenga A."/>
            <person name="Young D."/>
            <person name="Pisabarro A."/>
            <person name="Eastwood D.C."/>
            <person name="Martin F."/>
            <person name="Cullen D."/>
            <person name="Grigoriev I.V."/>
            <person name="Hibbett D.S."/>
        </authorList>
    </citation>
    <scope>NUCLEOTIDE SEQUENCE [LARGE SCALE GENOMIC DNA]</scope>
    <source>
        <strain evidence="6 7">DJM-731 SS1</strain>
    </source>
</reference>
<dbReference type="SUPFAM" id="SSF57667">
    <property type="entry name" value="beta-beta-alpha zinc fingers"/>
    <property type="match status" value="1"/>
</dbReference>
<keyword evidence="7" id="KW-1185">Reference proteome</keyword>
<feature type="coiled-coil region" evidence="4">
    <location>
        <begin position="120"/>
        <end position="147"/>
    </location>
</feature>
<proteinExistence type="predicted"/>
<name>M5G2X4_DACPD</name>
<evidence type="ECO:0000256" key="2">
    <source>
        <dbReference type="ARBA" id="ARBA00011925"/>
    </source>
</evidence>
<sequence length="195" mass="21966">MSLFGPNKLFGSLREALSDAKGNYGVDSGEICDRLELDFYDRMRLVNFLRKERPPPDIVNTMTGHEPFFKDDVFLIPVIPDDPLLQAHQETPWSDDEDSAPGLAALASRSSQPVDLSRELRRANRTIRSLQQQLGQAKQDLVDYKGIVNKALGVNDVKQWVEMKAGGDGDAVLHREDPQYFDAYEDIADDDNLMI</sequence>
<organism evidence="6 7">
    <name type="scientific">Dacryopinax primogenitus (strain DJM 731)</name>
    <name type="common">Brown rot fungus</name>
    <dbReference type="NCBI Taxonomy" id="1858805"/>
    <lineage>
        <taxon>Eukaryota</taxon>
        <taxon>Fungi</taxon>
        <taxon>Dikarya</taxon>
        <taxon>Basidiomycota</taxon>
        <taxon>Agaricomycotina</taxon>
        <taxon>Dacrymycetes</taxon>
        <taxon>Dacrymycetales</taxon>
        <taxon>Dacrymycetaceae</taxon>
        <taxon>Dacryopinax</taxon>
    </lineage>
</organism>
<keyword evidence="4" id="KW-0175">Coiled coil</keyword>
<dbReference type="OrthoDB" id="3356616at2759"/>
<evidence type="ECO:0000256" key="1">
    <source>
        <dbReference type="ARBA" id="ARBA00004496"/>
    </source>
</evidence>
<dbReference type="Pfam" id="PF21137">
    <property type="entry name" value="ANM3_C2H2_Zf"/>
    <property type="match status" value="1"/>
</dbReference>
<dbReference type="RefSeq" id="XP_040629943.1">
    <property type="nucleotide sequence ID" value="XM_040777590.1"/>
</dbReference>